<protein>
    <submittedName>
        <fullName evidence="2">Uncharacterized protein</fullName>
    </submittedName>
</protein>
<evidence type="ECO:0000256" key="1">
    <source>
        <dbReference type="SAM" id="Phobius"/>
    </source>
</evidence>
<comment type="caution">
    <text evidence="2">The sequence shown here is derived from an EMBL/GenBank/DDBJ whole genome shotgun (WGS) entry which is preliminary data.</text>
</comment>
<keyword evidence="1" id="KW-0472">Membrane</keyword>
<accession>A0AAV1KV93</accession>
<reference evidence="2 3" key="1">
    <citation type="submission" date="2023-11" db="EMBL/GenBank/DDBJ databases">
        <authorList>
            <person name="Hedman E."/>
            <person name="Englund M."/>
            <person name="Stromberg M."/>
            <person name="Nyberg Akerstrom W."/>
            <person name="Nylinder S."/>
            <person name="Jareborg N."/>
            <person name="Kallberg Y."/>
            <person name="Kronander E."/>
        </authorList>
    </citation>
    <scope>NUCLEOTIDE SEQUENCE [LARGE SCALE GENOMIC DNA]</scope>
</reference>
<dbReference type="EMBL" id="CAVLGL010000079">
    <property type="protein sequence ID" value="CAK1585691.1"/>
    <property type="molecule type" value="Genomic_DNA"/>
</dbReference>
<dbReference type="Gene3D" id="1.10.287.70">
    <property type="match status" value="1"/>
</dbReference>
<sequence length="121" mass="14032">MEKPKYVRIQSYGSMSSARSEDDMTVRSQLFPYSKKMVVEREMQYEEDHPPFQPLSVTTKLFGDFRCNCLLGIYILFYVVFLIAGAIVFSALESPQDELARQNVISAKEDFMIRYPNILGR</sequence>
<keyword evidence="1" id="KW-1133">Transmembrane helix</keyword>
<name>A0AAV1KV93_9NEOP</name>
<keyword evidence="1" id="KW-0812">Transmembrane</keyword>
<dbReference type="Proteomes" id="UP001314205">
    <property type="component" value="Unassembled WGS sequence"/>
</dbReference>
<evidence type="ECO:0000313" key="2">
    <source>
        <dbReference type="EMBL" id="CAK1585691.1"/>
    </source>
</evidence>
<keyword evidence="3" id="KW-1185">Reference proteome</keyword>
<gene>
    <name evidence="2" type="ORF">PARMNEM_LOCUS6737</name>
</gene>
<feature type="transmembrane region" description="Helical" evidence="1">
    <location>
        <begin position="69"/>
        <end position="92"/>
    </location>
</feature>
<evidence type="ECO:0000313" key="3">
    <source>
        <dbReference type="Proteomes" id="UP001314205"/>
    </source>
</evidence>
<dbReference type="AlphaFoldDB" id="A0AAV1KV93"/>
<organism evidence="2 3">
    <name type="scientific">Parnassius mnemosyne</name>
    <name type="common">clouded apollo</name>
    <dbReference type="NCBI Taxonomy" id="213953"/>
    <lineage>
        <taxon>Eukaryota</taxon>
        <taxon>Metazoa</taxon>
        <taxon>Ecdysozoa</taxon>
        <taxon>Arthropoda</taxon>
        <taxon>Hexapoda</taxon>
        <taxon>Insecta</taxon>
        <taxon>Pterygota</taxon>
        <taxon>Neoptera</taxon>
        <taxon>Endopterygota</taxon>
        <taxon>Lepidoptera</taxon>
        <taxon>Glossata</taxon>
        <taxon>Ditrysia</taxon>
        <taxon>Papilionoidea</taxon>
        <taxon>Papilionidae</taxon>
        <taxon>Parnassiinae</taxon>
        <taxon>Parnassini</taxon>
        <taxon>Parnassius</taxon>
        <taxon>Driopa</taxon>
    </lineage>
</organism>
<proteinExistence type="predicted"/>